<evidence type="ECO:0000256" key="1">
    <source>
        <dbReference type="SAM" id="Phobius"/>
    </source>
</evidence>
<keyword evidence="3" id="KW-1185">Reference proteome</keyword>
<feature type="transmembrane region" description="Helical" evidence="1">
    <location>
        <begin position="6"/>
        <end position="25"/>
    </location>
</feature>
<gene>
    <name evidence="2" type="ORF">BJ508DRAFT_362585</name>
</gene>
<dbReference type="EMBL" id="ML119688">
    <property type="protein sequence ID" value="RPA80396.1"/>
    <property type="molecule type" value="Genomic_DNA"/>
</dbReference>
<keyword evidence="1" id="KW-1133">Transmembrane helix</keyword>
<evidence type="ECO:0000313" key="3">
    <source>
        <dbReference type="Proteomes" id="UP000275078"/>
    </source>
</evidence>
<organism evidence="2 3">
    <name type="scientific">Ascobolus immersus RN42</name>
    <dbReference type="NCBI Taxonomy" id="1160509"/>
    <lineage>
        <taxon>Eukaryota</taxon>
        <taxon>Fungi</taxon>
        <taxon>Dikarya</taxon>
        <taxon>Ascomycota</taxon>
        <taxon>Pezizomycotina</taxon>
        <taxon>Pezizomycetes</taxon>
        <taxon>Pezizales</taxon>
        <taxon>Ascobolaceae</taxon>
        <taxon>Ascobolus</taxon>
    </lineage>
</organism>
<dbReference type="AlphaFoldDB" id="A0A3N4I4S3"/>
<accession>A0A3N4I4S3</accession>
<dbReference type="Proteomes" id="UP000275078">
    <property type="component" value="Unassembled WGS sequence"/>
</dbReference>
<evidence type="ECO:0000313" key="2">
    <source>
        <dbReference type="EMBL" id="RPA80396.1"/>
    </source>
</evidence>
<keyword evidence="1" id="KW-0812">Transmembrane</keyword>
<sequence>MPSTSLPKFILVIFFYIYLLALNAIPASANKHTTGSTLRLRRAEPPVTASSTVTSTTTVYVTVTVKKEEKRSVGWETATVVKRDGAEVAAEGGCDES</sequence>
<proteinExistence type="predicted"/>
<protein>
    <recommendedName>
        <fullName evidence="4">Transmembrane protein</fullName>
    </recommendedName>
</protein>
<name>A0A3N4I4S3_ASCIM</name>
<keyword evidence="1" id="KW-0472">Membrane</keyword>
<evidence type="ECO:0008006" key="4">
    <source>
        <dbReference type="Google" id="ProtNLM"/>
    </source>
</evidence>
<reference evidence="2 3" key="1">
    <citation type="journal article" date="2018" name="Nat. Ecol. Evol.">
        <title>Pezizomycetes genomes reveal the molecular basis of ectomycorrhizal truffle lifestyle.</title>
        <authorList>
            <person name="Murat C."/>
            <person name="Payen T."/>
            <person name="Noel B."/>
            <person name="Kuo A."/>
            <person name="Morin E."/>
            <person name="Chen J."/>
            <person name="Kohler A."/>
            <person name="Krizsan K."/>
            <person name="Balestrini R."/>
            <person name="Da Silva C."/>
            <person name="Montanini B."/>
            <person name="Hainaut M."/>
            <person name="Levati E."/>
            <person name="Barry K.W."/>
            <person name="Belfiori B."/>
            <person name="Cichocki N."/>
            <person name="Clum A."/>
            <person name="Dockter R.B."/>
            <person name="Fauchery L."/>
            <person name="Guy J."/>
            <person name="Iotti M."/>
            <person name="Le Tacon F."/>
            <person name="Lindquist E.A."/>
            <person name="Lipzen A."/>
            <person name="Malagnac F."/>
            <person name="Mello A."/>
            <person name="Molinier V."/>
            <person name="Miyauchi S."/>
            <person name="Poulain J."/>
            <person name="Riccioni C."/>
            <person name="Rubini A."/>
            <person name="Sitrit Y."/>
            <person name="Splivallo R."/>
            <person name="Traeger S."/>
            <person name="Wang M."/>
            <person name="Zifcakova L."/>
            <person name="Wipf D."/>
            <person name="Zambonelli A."/>
            <person name="Paolocci F."/>
            <person name="Nowrousian M."/>
            <person name="Ottonello S."/>
            <person name="Baldrian P."/>
            <person name="Spatafora J.W."/>
            <person name="Henrissat B."/>
            <person name="Nagy L.G."/>
            <person name="Aury J.M."/>
            <person name="Wincker P."/>
            <person name="Grigoriev I.V."/>
            <person name="Bonfante P."/>
            <person name="Martin F.M."/>
        </authorList>
    </citation>
    <scope>NUCLEOTIDE SEQUENCE [LARGE SCALE GENOMIC DNA]</scope>
    <source>
        <strain evidence="2 3">RN42</strain>
    </source>
</reference>